<reference evidence="1 2" key="1">
    <citation type="submission" date="2018-11" db="EMBL/GenBank/DDBJ databases">
        <title>the genome of Mesorhizobium tamadayense DSM 28320.</title>
        <authorList>
            <person name="Gao J."/>
        </authorList>
    </citation>
    <scope>NUCLEOTIDE SEQUENCE [LARGE SCALE GENOMIC DNA]</scope>
    <source>
        <strain evidence="1 2">DSM 28320</strain>
    </source>
</reference>
<organism evidence="1 2">
    <name type="scientific">Mesorhizobium tamadayense</name>
    <dbReference type="NCBI Taxonomy" id="425306"/>
    <lineage>
        <taxon>Bacteria</taxon>
        <taxon>Pseudomonadati</taxon>
        <taxon>Pseudomonadota</taxon>
        <taxon>Alphaproteobacteria</taxon>
        <taxon>Hyphomicrobiales</taxon>
        <taxon>Phyllobacteriaceae</taxon>
        <taxon>Mesorhizobium</taxon>
    </lineage>
</organism>
<name>A0A3P3FZB2_9HYPH</name>
<dbReference type="OrthoDB" id="7364180at2"/>
<evidence type="ECO:0000313" key="1">
    <source>
        <dbReference type="EMBL" id="RRI03936.1"/>
    </source>
</evidence>
<dbReference type="AlphaFoldDB" id="A0A3P3FZB2"/>
<evidence type="ECO:0000313" key="2">
    <source>
        <dbReference type="Proteomes" id="UP000273786"/>
    </source>
</evidence>
<proteinExistence type="predicted"/>
<evidence type="ECO:0008006" key="3">
    <source>
        <dbReference type="Google" id="ProtNLM"/>
    </source>
</evidence>
<sequence>MSSEKFKTSEAAAYIGKSASWLNKSRMTGTGPVYMKIGGGVQYAKADLDAFKNGARRTAVYAHANDNARAMGVAA</sequence>
<dbReference type="EMBL" id="RQXT01000008">
    <property type="protein sequence ID" value="RRI03936.1"/>
    <property type="molecule type" value="Genomic_DNA"/>
</dbReference>
<dbReference type="RefSeq" id="WP_124997507.1">
    <property type="nucleotide sequence ID" value="NZ_RQXT01000008.1"/>
</dbReference>
<keyword evidence="2" id="KW-1185">Reference proteome</keyword>
<protein>
    <recommendedName>
        <fullName evidence="3">DNA-binding protein</fullName>
    </recommendedName>
</protein>
<gene>
    <name evidence="1" type="ORF">EH240_09560</name>
</gene>
<accession>A0A3P3FZB2</accession>
<comment type="caution">
    <text evidence="1">The sequence shown here is derived from an EMBL/GenBank/DDBJ whole genome shotgun (WGS) entry which is preliminary data.</text>
</comment>
<dbReference type="Proteomes" id="UP000273786">
    <property type="component" value="Unassembled WGS sequence"/>
</dbReference>